<keyword evidence="6" id="KW-0804">Transcription</keyword>
<dbReference type="GO" id="GO:0008270">
    <property type="term" value="F:zinc ion binding"/>
    <property type="evidence" value="ECO:0007669"/>
    <property type="project" value="InterPro"/>
</dbReference>
<dbReference type="CDD" id="cd00067">
    <property type="entry name" value="GAL4"/>
    <property type="match status" value="1"/>
</dbReference>
<dbReference type="Pfam" id="PF00172">
    <property type="entry name" value="Zn_clus"/>
    <property type="match status" value="1"/>
</dbReference>
<feature type="domain" description="Zn(2)-C6 fungal-type" evidence="9">
    <location>
        <begin position="18"/>
        <end position="48"/>
    </location>
</feature>
<dbReference type="EMBL" id="ML738661">
    <property type="protein sequence ID" value="KAE8160203.1"/>
    <property type="molecule type" value="Genomic_DNA"/>
</dbReference>
<evidence type="ECO:0000256" key="3">
    <source>
        <dbReference type="ARBA" id="ARBA00022833"/>
    </source>
</evidence>
<feature type="transmembrane region" description="Helical" evidence="8">
    <location>
        <begin position="655"/>
        <end position="675"/>
    </location>
</feature>
<evidence type="ECO:0000256" key="7">
    <source>
        <dbReference type="ARBA" id="ARBA00023242"/>
    </source>
</evidence>
<dbReference type="GO" id="GO:0009893">
    <property type="term" value="P:positive regulation of metabolic process"/>
    <property type="evidence" value="ECO:0007669"/>
    <property type="project" value="UniProtKB-ARBA"/>
</dbReference>
<dbReference type="Gene3D" id="4.10.240.10">
    <property type="entry name" value="Zn(2)-C6 fungal-type DNA-binding domain"/>
    <property type="match status" value="1"/>
</dbReference>
<keyword evidence="8" id="KW-0812">Transmembrane</keyword>
<comment type="subcellular location">
    <subcellularLocation>
        <location evidence="1">Nucleus</location>
    </subcellularLocation>
</comment>
<proteinExistence type="predicted"/>
<dbReference type="SMART" id="SM00066">
    <property type="entry name" value="GAL4"/>
    <property type="match status" value="1"/>
</dbReference>
<keyword evidence="7" id="KW-0539">Nucleus</keyword>
<dbReference type="CDD" id="cd12148">
    <property type="entry name" value="fungal_TF_MHR"/>
    <property type="match status" value="1"/>
</dbReference>
<dbReference type="PROSITE" id="PS00463">
    <property type="entry name" value="ZN2_CY6_FUNGAL_1"/>
    <property type="match status" value="1"/>
</dbReference>
<keyword evidence="2" id="KW-0479">Metal-binding</keyword>
<accession>A0A5N6UP45</accession>
<gene>
    <name evidence="10" type="ORF">BDV40DRAFT_314024</name>
</gene>
<dbReference type="PANTHER" id="PTHR31313:SF77">
    <property type="entry name" value="ZN(II)2CYS6 TRANSCRIPTION FACTOR (EUROFUNG)"/>
    <property type="match status" value="1"/>
</dbReference>
<dbReference type="PANTHER" id="PTHR31313">
    <property type="entry name" value="TY1 ENHANCER ACTIVATOR"/>
    <property type="match status" value="1"/>
</dbReference>
<dbReference type="AlphaFoldDB" id="A0A5N6UP45"/>
<evidence type="ECO:0000259" key="9">
    <source>
        <dbReference type="PROSITE" id="PS50048"/>
    </source>
</evidence>
<dbReference type="InterPro" id="IPR007219">
    <property type="entry name" value="XnlR_reg_dom"/>
</dbReference>
<dbReference type="GO" id="GO:0006351">
    <property type="term" value="P:DNA-templated transcription"/>
    <property type="evidence" value="ECO:0007669"/>
    <property type="project" value="InterPro"/>
</dbReference>
<evidence type="ECO:0000256" key="1">
    <source>
        <dbReference type="ARBA" id="ARBA00004123"/>
    </source>
</evidence>
<dbReference type="GO" id="GO:0003677">
    <property type="term" value="F:DNA binding"/>
    <property type="evidence" value="ECO:0007669"/>
    <property type="project" value="UniProtKB-KW"/>
</dbReference>
<evidence type="ECO:0000256" key="5">
    <source>
        <dbReference type="ARBA" id="ARBA00023125"/>
    </source>
</evidence>
<evidence type="ECO:0000256" key="4">
    <source>
        <dbReference type="ARBA" id="ARBA00023015"/>
    </source>
</evidence>
<keyword evidence="8" id="KW-1133">Transmembrane helix</keyword>
<organism evidence="10 11">
    <name type="scientific">Aspergillus tamarii</name>
    <dbReference type="NCBI Taxonomy" id="41984"/>
    <lineage>
        <taxon>Eukaryota</taxon>
        <taxon>Fungi</taxon>
        <taxon>Dikarya</taxon>
        <taxon>Ascomycota</taxon>
        <taxon>Pezizomycotina</taxon>
        <taxon>Eurotiomycetes</taxon>
        <taxon>Eurotiomycetidae</taxon>
        <taxon>Eurotiales</taxon>
        <taxon>Aspergillaceae</taxon>
        <taxon>Aspergillus</taxon>
        <taxon>Aspergillus subgen. Circumdati</taxon>
    </lineage>
</organism>
<dbReference type="InterPro" id="IPR051615">
    <property type="entry name" value="Transcr_Regulatory_Elem"/>
</dbReference>
<evidence type="ECO:0000256" key="6">
    <source>
        <dbReference type="ARBA" id="ARBA00023163"/>
    </source>
</evidence>
<keyword evidence="5" id="KW-0238">DNA-binding</keyword>
<dbReference type="Proteomes" id="UP000326950">
    <property type="component" value="Unassembled WGS sequence"/>
</dbReference>
<protein>
    <submittedName>
        <fullName evidence="10">Fungal-specific transcription factor</fullName>
    </submittedName>
</protein>
<evidence type="ECO:0000313" key="10">
    <source>
        <dbReference type="EMBL" id="KAE8160203.1"/>
    </source>
</evidence>
<dbReference type="Pfam" id="PF04082">
    <property type="entry name" value="Fungal_trans"/>
    <property type="match status" value="1"/>
</dbReference>
<dbReference type="GO" id="GO:0000981">
    <property type="term" value="F:DNA-binding transcription factor activity, RNA polymerase II-specific"/>
    <property type="evidence" value="ECO:0007669"/>
    <property type="project" value="InterPro"/>
</dbReference>
<keyword evidence="8" id="KW-0472">Membrane</keyword>
<keyword evidence="4" id="KW-0805">Transcription regulation</keyword>
<dbReference type="GO" id="GO:0005634">
    <property type="term" value="C:nucleus"/>
    <property type="evidence" value="ECO:0007669"/>
    <property type="project" value="UniProtKB-SubCell"/>
</dbReference>
<dbReference type="SUPFAM" id="SSF57701">
    <property type="entry name" value="Zn2/Cys6 DNA-binding domain"/>
    <property type="match status" value="1"/>
</dbReference>
<evidence type="ECO:0000313" key="11">
    <source>
        <dbReference type="Proteomes" id="UP000326950"/>
    </source>
</evidence>
<keyword evidence="11" id="KW-1185">Reference proteome</keyword>
<keyword evidence="3" id="KW-0862">Zinc</keyword>
<sequence>MAPRNRTPRAVRKHVTTACIPCREGKVKCDGNTPTCKNCQIKGRYCIYRQTDDKRKVPVRIAVGFLAQRVDQLSRYIQEHGLQKPKMNGEDHAAVKNILDALEINCEDFRERDGHARITSNQQVHSDISLANDNDGSVLGLPQSEDAGANDSARRNYGVFMDVVRDGEETPRQVDENASVGAHLVEGNAPRQVIVEDNISHSQAQNPMYPTSSEQDTSLNAPTFEPMVAPAEPNDNDSDSDEEVTNQMSYRLGRLQLTHHGQLQYFGSTSNLTLMDALVGVIPPSSSAFQRDAQEILENAGLNMPVGEELERHLIELYFAWQDPWLHVVDMDVFWKAQSRFLAEGISTQYYSRALSNAMCALGAAHESKYHPDLVAFPRSLSEFFGDRAKLLLELEMENPTVAIIQALVVLSSYEASCTRDTRCWLYSGMAMRLTFDLGLQLDMTPYVQKGVISPEEADLRRMIFWGVYLSEQFWGFYLGRSPQSPMSGVSAPKPGSSNPLPAIKWKAYPTMSMSTYAMVPFDLICSRCVSLYDMMLPLTDVLYGVSEVSNHSLQVLTANTVQNLRVWKKNLPPELHVEGRPISQPPVPHILSLHMQYYQFMIHCHRPYMSKHYIQPQPPQGPGPRHARKMCVESAISIVKLLIVHENLYTFRRANVQIVSFIFSAALILIFITVPSKRTPRNQDLVRHLNTCFRALEEMGSCLENAKRTSTFLGTLQRQWETRRRNRMNTRTKRKPGHRQYPANSRAMARDINSTGEVHDFGGNHIFSEHATGLNFASPSGDSGEAGFSVADPLSPVVDFMDFSLCNILLSEGIPGSFF</sequence>
<reference evidence="10 11" key="1">
    <citation type="submission" date="2019-04" db="EMBL/GenBank/DDBJ databases">
        <title>Friends and foes A comparative genomics study of 23 Aspergillus species from section Flavi.</title>
        <authorList>
            <consortium name="DOE Joint Genome Institute"/>
            <person name="Kjaerbolling I."/>
            <person name="Vesth T."/>
            <person name="Frisvad J.C."/>
            <person name="Nybo J.L."/>
            <person name="Theobald S."/>
            <person name="Kildgaard S."/>
            <person name="Isbrandt T."/>
            <person name="Kuo A."/>
            <person name="Sato A."/>
            <person name="Lyhne E.K."/>
            <person name="Kogle M.E."/>
            <person name="Wiebenga A."/>
            <person name="Kun R.S."/>
            <person name="Lubbers R.J."/>
            <person name="Makela M.R."/>
            <person name="Barry K."/>
            <person name="Chovatia M."/>
            <person name="Clum A."/>
            <person name="Daum C."/>
            <person name="Haridas S."/>
            <person name="He G."/>
            <person name="LaButti K."/>
            <person name="Lipzen A."/>
            <person name="Mondo S."/>
            <person name="Riley R."/>
            <person name="Salamov A."/>
            <person name="Simmons B.A."/>
            <person name="Magnuson J.K."/>
            <person name="Henrissat B."/>
            <person name="Mortensen U.H."/>
            <person name="Larsen T.O."/>
            <person name="Devries R.P."/>
            <person name="Grigoriev I.V."/>
            <person name="Machida M."/>
            <person name="Baker S.E."/>
            <person name="Andersen M.R."/>
        </authorList>
    </citation>
    <scope>NUCLEOTIDE SEQUENCE [LARGE SCALE GENOMIC DNA]</scope>
    <source>
        <strain evidence="10 11">CBS 117626</strain>
    </source>
</reference>
<dbReference type="OrthoDB" id="2154091at2759"/>
<dbReference type="PROSITE" id="PS50048">
    <property type="entry name" value="ZN2_CY6_FUNGAL_2"/>
    <property type="match status" value="1"/>
</dbReference>
<name>A0A5N6UP45_ASPTM</name>
<dbReference type="InterPro" id="IPR036864">
    <property type="entry name" value="Zn2-C6_fun-type_DNA-bd_sf"/>
</dbReference>
<evidence type="ECO:0000256" key="2">
    <source>
        <dbReference type="ARBA" id="ARBA00022723"/>
    </source>
</evidence>
<dbReference type="InterPro" id="IPR001138">
    <property type="entry name" value="Zn2Cys6_DnaBD"/>
</dbReference>
<dbReference type="SMART" id="SM00906">
    <property type="entry name" value="Fungal_trans"/>
    <property type="match status" value="1"/>
</dbReference>
<evidence type="ECO:0000256" key="8">
    <source>
        <dbReference type="SAM" id="Phobius"/>
    </source>
</evidence>